<proteinExistence type="predicted"/>
<protein>
    <recommendedName>
        <fullName evidence="2">DUF4179 domain-containing protein</fullName>
    </recommendedName>
</protein>
<accession>A0A644W6D3</accession>
<dbReference type="AlphaFoldDB" id="A0A644W6D3"/>
<evidence type="ECO:0000313" key="3">
    <source>
        <dbReference type="EMBL" id="MPL99354.1"/>
    </source>
</evidence>
<reference evidence="3" key="1">
    <citation type="submission" date="2019-08" db="EMBL/GenBank/DDBJ databases">
        <authorList>
            <person name="Kucharzyk K."/>
            <person name="Murdoch R.W."/>
            <person name="Higgins S."/>
            <person name="Loffler F."/>
        </authorList>
    </citation>
    <scope>NUCLEOTIDE SEQUENCE</scope>
</reference>
<feature type="domain" description="DUF4179" evidence="2">
    <location>
        <begin position="42"/>
        <end position="119"/>
    </location>
</feature>
<sequence length="355" mass="40838">MKNDYELLNETKVDFSKYENIELNDLEKKKMKNGLRGKIYIKKKYNRKIIAVASTVLIVGAMTINTTVVRATIGQLGNKLEQFLGIKNNKVYDDYKKVIGSSVKDKDITFTLNEFLIKKGTAIVNVKVDTREFKKTKVITIFPNIYIDGEKISKGGSTIYKYNDDGTYEMLHQIKLKDIDINKDIKVDIEYSGGEYKQNGKEKGIYGNWTFSINDNGERITQNTKEIDINKVIDLGNGYIYSIRSIAVSPIDIVLKYNTTLMDEKKIKNEEYKYRDISFTIMDTNKNVLILENGITSSGDMITGHIECSMFLDNEVQDKLLIVPYKGPDKKYESVEELIKNREYIFDEAIEIELE</sequence>
<evidence type="ECO:0000259" key="2">
    <source>
        <dbReference type="Pfam" id="PF13786"/>
    </source>
</evidence>
<comment type="caution">
    <text evidence="3">The sequence shown here is derived from an EMBL/GenBank/DDBJ whole genome shotgun (WGS) entry which is preliminary data.</text>
</comment>
<dbReference type="Gene3D" id="2.60.40.1630">
    <property type="entry name" value="bacillus anthracis domain"/>
    <property type="match status" value="1"/>
</dbReference>
<keyword evidence="1" id="KW-1133">Transmembrane helix</keyword>
<keyword evidence="1" id="KW-0812">Transmembrane</keyword>
<name>A0A644W6D3_9ZZZZ</name>
<gene>
    <name evidence="3" type="ORF">SDC9_45571</name>
</gene>
<feature type="transmembrane region" description="Helical" evidence="1">
    <location>
        <begin position="49"/>
        <end position="69"/>
    </location>
</feature>
<dbReference type="EMBL" id="VSSQ01000661">
    <property type="protein sequence ID" value="MPL99354.1"/>
    <property type="molecule type" value="Genomic_DNA"/>
</dbReference>
<organism evidence="3">
    <name type="scientific">bioreactor metagenome</name>
    <dbReference type="NCBI Taxonomy" id="1076179"/>
    <lineage>
        <taxon>unclassified sequences</taxon>
        <taxon>metagenomes</taxon>
        <taxon>ecological metagenomes</taxon>
    </lineage>
</organism>
<evidence type="ECO:0000256" key="1">
    <source>
        <dbReference type="SAM" id="Phobius"/>
    </source>
</evidence>
<dbReference type="Pfam" id="PF13786">
    <property type="entry name" value="DUF4179"/>
    <property type="match status" value="1"/>
</dbReference>
<keyword evidence="1" id="KW-0472">Membrane</keyword>
<dbReference type="InterPro" id="IPR025436">
    <property type="entry name" value="DUF4179"/>
</dbReference>